<feature type="region of interest" description="Disordered" evidence="1">
    <location>
        <begin position="483"/>
        <end position="509"/>
    </location>
</feature>
<dbReference type="PANTHER" id="PTHR48174">
    <property type="entry name" value="DUF946 FAMILY PROTEIN"/>
    <property type="match status" value="1"/>
</dbReference>
<name>A0A177F3T4_9EURO</name>
<evidence type="ECO:0000256" key="1">
    <source>
        <dbReference type="SAM" id="MobiDB-lite"/>
    </source>
</evidence>
<gene>
    <name evidence="3" type="ORF">AYO21_06717</name>
</gene>
<accession>A0A177F3T4</accession>
<dbReference type="AlphaFoldDB" id="A0A177F3T4"/>
<dbReference type="EMBL" id="LVKK01000048">
    <property type="protein sequence ID" value="OAG38997.1"/>
    <property type="molecule type" value="Genomic_DNA"/>
</dbReference>
<dbReference type="RefSeq" id="XP_022510949.1">
    <property type="nucleotide sequence ID" value="XM_022656676.1"/>
</dbReference>
<dbReference type="OrthoDB" id="188042at2759"/>
<evidence type="ECO:0000313" key="4">
    <source>
        <dbReference type="Proteomes" id="UP000077002"/>
    </source>
</evidence>
<keyword evidence="2" id="KW-0472">Membrane</keyword>
<protein>
    <recommendedName>
        <fullName evidence="5">Vacuolar protein sorting-associated protein 62</fullName>
    </recommendedName>
</protein>
<sequence length="509" mass="56722">MSGALNSRHRQYDHLILSTGLFGTLLLQLVAAYTVPQYVLDYGEFVSEEKKARPTTFPVVTLSRREYFALANQLSSSAPIVWLHSDDPYMPSDILTHILHTSPRIGFEPITEATPLASLENLSLLNAYGKDGTDVFLTAVDDVSTFPDWVLGETPDAATGALANSTACAVVVVEKTTKEGKHVDPQQGQQEVLVLDAFYFYFYSWNEGADISQVLPPLNRLFPDSRPGDHYGNHLGDWEHNMVRFQNGKPTGIYFSHHTSGESCAWEDEACLSKQGERPVVFSARGSHANYPSAGSHVHDEALIDVADKGRMWDPIKRAYFYRYDPQTGGRGIFTAADPAGADPTDWLNFNGNWGDKQYPDTDPRQETVPYFGLKKFNSGPNGPKFKHLVRKGLVPDVGEKPNLIKTLVHWYMGMYGCCLKGINPWVVVVLVVLVVAVSVALCVFACKRVRPRLKAWILKKTKRRKHDEAKDTADVQLRLLDPDGVEAEDDPEVLGDRPMSKAYAADYE</sequence>
<keyword evidence="2" id="KW-0812">Transmembrane</keyword>
<evidence type="ECO:0008006" key="5">
    <source>
        <dbReference type="Google" id="ProtNLM"/>
    </source>
</evidence>
<evidence type="ECO:0000313" key="3">
    <source>
        <dbReference type="EMBL" id="OAG38997.1"/>
    </source>
</evidence>
<comment type="caution">
    <text evidence="3">The sequence shown here is derived from an EMBL/GenBank/DDBJ whole genome shotgun (WGS) entry which is preliminary data.</text>
</comment>
<feature type="transmembrane region" description="Helical" evidence="2">
    <location>
        <begin position="426"/>
        <end position="447"/>
    </location>
</feature>
<dbReference type="Pfam" id="PF06101">
    <property type="entry name" value="Vps62"/>
    <property type="match status" value="1"/>
</dbReference>
<organism evidence="3 4">
    <name type="scientific">Fonsecaea monophora</name>
    <dbReference type="NCBI Taxonomy" id="254056"/>
    <lineage>
        <taxon>Eukaryota</taxon>
        <taxon>Fungi</taxon>
        <taxon>Dikarya</taxon>
        <taxon>Ascomycota</taxon>
        <taxon>Pezizomycotina</taxon>
        <taxon>Eurotiomycetes</taxon>
        <taxon>Chaetothyriomycetidae</taxon>
        <taxon>Chaetothyriales</taxon>
        <taxon>Herpotrichiellaceae</taxon>
        <taxon>Fonsecaea</taxon>
    </lineage>
</organism>
<feature type="compositionally biased region" description="Acidic residues" evidence="1">
    <location>
        <begin position="484"/>
        <end position="494"/>
    </location>
</feature>
<evidence type="ECO:0000256" key="2">
    <source>
        <dbReference type="SAM" id="Phobius"/>
    </source>
</evidence>
<proteinExistence type="predicted"/>
<reference evidence="3 4" key="1">
    <citation type="submission" date="2016-03" db="EMBL/GenBank/DDBJ databases">
        <title>Draft genome sequence of the Fonsecaea monophora CBS 269.37.</title>
        <authorList>
            <person name="Bombassaro A."/>
            <person name="Vinicius W.A."/>
            <person name="De Hoog S."/>
            <person name="Sun J."/>
            <person name="Souza E.M."/>
            <person name="Raittz R.T."/>
            <person name="Costa F."/>
            <person name="Leao A.C."/>
            <person name="Tadra-Sfeir M.Z."/>
            <person name="Baura V."/>
            <person name="Balsanelli E."/>
            <person name="Pedrosa F.O."/>
            <person name="Moreno L.F."/>
            <person name="Steffens M.B."/>
            <person name="Xi L."/>
            <person name="Bocca A.L."/>
            <person name="Felipe M.S."/>
            <person name="Teixeira M."/>
            <person name="Telles Filho F.Q."/>
            <person name="Azevedo C.M."/>
            <person name="Gomes R."/>
            <person name="Vicente V.A."/>
        </authorList>
    </citation>
    <scope>NUCLEOTIDE SEQUENCE [LARGE SCALE GENOMIC DNA]</scope>
    <source>
        <strain evidence="3 4">CBS 269.37</strain>
    </source>
</reference>
<dbReference type="PANTHER" id="PTHR48174:SF5">
    <property type="entry name" value="VACUOLAR PROTEIN SORTING-ASSOCIATED PROTEIN 62"/>
    <property type="match status" value="1"/>
</dbReference>
<keyword evidence="2" id="KW-1133">Transmembrane helix</keyword>
<dbReference type="Proteomes" id="UP000077002">
    <property type="component" value="Unassembled WGS sequence"/>
</dbReference>
<dbReference type="InterPro" id="IPR009291">
    <property type="entry name" value="Vps62"/>
</dbReference>
<dbReference type="GeneID" id="34601875"/>
<keyword evidence="4" id="KW-1185">Reference proteome</keyword>